<dbReference type="InterPro" id="IPR001543">
    <property type="entry name" value="FliN-like_C"/>
</dbReference>
<dbReference type="PANTHER" id="PTHR30034:SF5">
    <property type="entry name" value="SECRETION SYSTEM APPARATUS PROTEIN SSAQ"/>
    <property type="match status" value="1"/>
</dbReference>
<organism evidence="3 4">
    <name type="scientific">Pseudomonas vanderleydeniana</name>
    <dbReference type="NCBI Taxonomy" id="2745495"/>
    <lineage>
        <taxon>Bacteria</taxon>
        <taxon>Pseudomonadati</taxon>
        <taxon>Pseudomonadota</taxon>
        <taxon>Gammaproteobacteria</taxon>
        <taxon>Pseudomonadales</taxon>
        <taxon>Pseudomonadaceae</taxon>
        <taxon>Pseudomonas</taxon>
    </lineage>
</organism>
<keyword evidence="3" id="KW-0969">Cilium</keyword>
<dbReference type="InterPro" id="IPR001172">
    <property type="entry name" value="FliN_T3SS_HrcQb"/>
</dbReference>
<dbReference type="InterPro" id="IPR036429">
    <property type="entry name" value="SpoA-like_sf"/>
</dbReference>
<sequence>MALHALQLRTMSLAEAQVRERLGAGLCLRLSPPHTTTLHLRLAPGPVDLAPRTAIESACGAFWLDDALALLSRLSECPAILAGTPENGDWYWPLYNHYLAPELQALLSPLRVSGASPATGLDCLLELRDDDGQRQAHRARIPARTLLALLDHPHWQVPRQTPGTAQWRLRLPLLLGHCPLTLGQLHGLRPGDVLLVEQPLFSPTGDGSLQLGTCRLHLQQLPGTTLRFTLTELEAPSMNASLDHFAFTDHEPLNPVASPYPSDVGELSEPEGDLSRFDDLPLALTLRAGSLNLSLGQLRNLGVGSVLTFSGCVPGQATLCQGERPLAHGELVEIDGRLGLQITRLEPRQ</sequence>
<dbReference type="RefSeq" id="WP_186676818.1">
    <property type="nucleotide sequence ID" value="NZ_CP077093.1"/>
</dbReference>
<evidence type="ECO:0000256" key="1">
    <source>
        <dbReference type="ARBA" id="ARBA00009226"/>
    </source>
</evidence>
<dbReference type="KEGG" id="pvw:HU752_015595"/>
<dbReference type="Proteomes" id="UP000634530">
    <property type="component" value="Chromosome"/>
</dbReference>
<feature type="domain" description="Flagellar motor switch protein FliN-like C-terminal" evidence="2">
    <location>
        <begin position="276"/>
        <end position="345"/>
    </location>
</feature>
<dbReference type="SUPFAM" id="SSF101801">
    <property type="entry name" value="Surface presentation of antigens (SPOA)"/>
    <property type="match status" value="1"/>
</dbReference>
<keyword evidence="4" id="KW-1185">Reference proteome</keyword>
<dbReference type="GO" id="GO:0003774">
    <property type="term" value="F:cytoskeletal motor activity"/>
    <property type="evidence" value="ECO:0007669"/>
    <property type="project" value="InterPro"/>
</dbReference>
<evidence type="ECO:0000313" key="4">
    <source>
        <dbReference type="Proteomes" id="UP000634530"/>
    </source>
</evidence>
<protein>
    <submittedName>
        <fullName evidence="3">FliM/FliN family flagellar motor switch protein</fullName>
    </submittedName>
</protein>
<keyword evidence="3" id="KW-0966">Cell projection</keyword>
<dbReference type="Gene3D" id="2.30.330.10">
    <property type="entry name" value="SpoA-like"/>
    <property type="match status" value="1"/>
</dbReference>
<reference evidence="3 4" key="2">
    <citation type="journal article" date="2021" name="Microorganisms">
        <title>The Ever-Expanding Pseudomonas Genus: Description of 43 New Species and Partition of the Pseudomonas putida Group.</title>
        <authorList>
            <person name="Girard L."/>
            <person name="Lood C."/>
            <person name="Hofte M."/>
            <person name="Vandamme P."/>
            <person name="Rokni-Zadeh H."/>
            <person name="van Noort V."/>
            <person name="Lavigne R."/>
            <person name="De Mot R."/>
        </authorList>
    </citation>
    <scope>NUCLEOTIDE SEQUENCE [LARGE SCALE GENOMIC DNA]</scope>
    <source>
        <strain evidence="3 4">RW8P3</strain>
    </source>
</reference>
<accession>A0A9E6PRS3</accession>
<evidence type="ECO:0000313" key="3">
    <source>
        <dbReference type="EMBL" id="QXI31262.1"/>
    </source>
</evidence>
<dbReference type="EMBL" id="CP077093">
    <property type="protein sequence ID" value="QXI31262.1"/>
    <property type="molecule type" value="Genomic_DNA"/>
</dbReference>
<dbReference type="GO" id="GO:0071978">
    <property type="term" value="P:bacterial-type flagellum-dependent swarming motility"/>
    <property type="evidence" value="ECO:0007669"/>
    <property type="project" value="TreeGrafter"/>
</dbReference>
<dbReference type="GO" id="GO:0050918">
    <property type="term" value="P:positive chemotaxis"/>
    <property type="evidence" value="ECO:0007669"/>
    <property type="project" value="TreeGrafter"/>
</dbReference>
<dbReference type="PRINTS" id="PR00956">
    <property type="entry name" value="FLGMOTORFLIN"/>
</dbReference>
<dbReference type="PANTHER" id="PTHR30034">
    <property type="entry name" value="FLAGELLAR MOTOR SWITCH PROTEIN FLIM"/>
    <property type="match status" value="1"/>
</dbReference>
<evidence type="ECO:0000259" key="2">
    <source>
        <dbReference type="Pfam" id="PF01052"/>
    </source>
</evidence>
<gene>
    <name evidence="3" type="ORF">HU752_015595</name>
</gene>
<dbReference type="Pfam" id="PF01052">
    <property type="entry name" value="FliMN_C"/>
    <property type="match status" value="1"/>
</dbReference>
<comment type="similarity">
    <text evidence="1">Belongs to the FliN/MopA/SpaO family.</text>
</comment>
<proteinExistence type="inferred from homology"/>
<keyword evidence="3" id="KW-0282">Flagellum</keyword>
<dbReference type="AlphaFoldDB" id="A0A9E6PRS3"/>
<name>A0A9E6PRS3_9PSED</name>
<dbReference type="GO" id="GO:0009425">
    <property type="term" value="C:bacterial-type flagellum basal body"/>
    <property type="evidence" value="ECO:0007669"/>
    <property type="project" value="InterPro"/>
</dbReference>
<reference evidence="3 4" key="1">
    <citation type="journal article" date="2020" name="Microorganisms">
        <title>Reliable Identification of Environmental Pseudomonas Isolates Using the rpoD Gene.</title>
        <authorList>
            <consortium name="The Broad Institute Genome Sequencing Platform"/>
            <person name="Girard L."/>
            <person name="Lood C."/>
            <person name="Rokni-Zadeh H."/>
            <person name="van Noort V."/>
            <person name="Lavigne R."/>
            <person name="De Mot R."/>
        </authorList>
    </citation>
    <scope>NUCLEOTIDE SEQUENCE [LARGE SCALE GENOMIC DNA]</scope>
    <source>
        <strain evidence="3 4">RW8P3</strain>
    </source>
</reference>